<feature type="domain" description="DUF2399" evidence="1">
    <location>
        <begin position="256"/>
        <end position="404"/>
    </location>
</feature>
<dbReference type="NCBIfam" id="TIGR02679">
    <property type="entry name" value="TIGR02679 family protein"/>
    <property type="match status" value="1"/>
</dbReference>
<name>A0A1M6SVR7_9ACTN</name>
<evidence type="ECO:0000259" key="1">
    <source>
        <dbReference type="Pfam" id="PF09664"/>
    </source>
</evidence>
<dbReference type="EMBL" id="FQZK01000021">
    <property type="protein sequence ID" value="SHK48668.1"/>
    <property type="molecule type" value="Genomic_DNA"/>
</dbReference>
<sequence>MPEHPLNRPAYARLLASARRVVELHNGEVEGGASVPGPTEAERNAIQGLLGTAYSPGARTLRVPLAKLDAALRRSRNEGLVDVLEAVGPPLRRRRDEERERERLREEVLAPALNSPLTAHDWYRDWLGRTAKGTVTWLTNEKKTQRLARAVRILEHVTADDPPRLTRQDLAARTAGDTKALEPRTPLATLVLGALAERTGLPRSDSAEAARALWEAHGVINDDLSSRVLVLGLPAAGAGLGEWLTGAAALGVPFQVTLHQLVTLPITVTAPVVSVCENPAVLRTAAERLGAACPPLLCTEGWPAAAFHRLASAIRANGGRLRYHGDFDAAGVAMTRYAIARHAAEPWRMTAADYTSRVDDSFPELSGAAALGPTPWDPGLAEAMARHGRAVHEESVIDDLLRDLAGGPVPVLPGPEDARPSGRA</sequence>
<feature type="domain" description="Conserved hypothetical protein CHP02679 N terminus" evidence="2">
    <location>
        <begin position="30"/>
        <end position="235"/>
    </location>
</feature>
<dbReference type="InterPro" id="IPR024465">
    <property type="entry name" value="DUF2399"/>
</dbReference>
<dbReference type="STRING" id="758803.SAMN05421803_12141"/>
<evidence type="ECO:0000259" key="2">
    <source>
        <dbReference type="Pfam" id="PF11796"/>
    </source>
</evidence>
<keyword evidence="4" id="KW-1185">Reference proteome</keyword>
<dbReference type="InterPro" id="IPR024466">
    <property type="entry name" value="CHP02679_N"/>
</dbReference>
<dbReference type="AlphaFoldDB" id="A0A1M6SVR7"/>
<evidence type="ECO:0000313" key="4">
    <source>
        <dbReference type="Proteomes" id="UP000184452"/>
    </source>
</evidence>
<protein>
    <submittedName>
        <fullName evidence="3">TIGR02679 family protein</fullName>
    </submittedName>
</protein>
<gene>
    <name evidence="3" type="ORF">SAMN05421803_12141</name>
</gene>
<dbReference type="Pfam" id="PF09664">
    <property type="entry name" value="DUF2399"/>
    <property type="match status" value="1"/>
</dbReference>
<dbReference type="Pfam" id="PF11796">
    <property type="entry name" value="DUF3323"/>
    <property type="match status" value="1"/>
</dbReference>
<organism evidence="3 4">
    <name type="scientific">Nocardiopsis flavescens</name>
    <dbReference type="NCBI Taxonomy" id="758803"/>
    <lineage>
        <taxon>Bacteria</taxon>
        <taxon>Bacillati</taxon>
        <taxon>Actinomycetota</taxon>
        <taxon>Actinomycetes</taxon>
        <taxon>Streptosporangiales</taxon>
        <taxon>Nocardiopsidaceae</taxon>
        <taxon>Nocardiopsis</taxon>
    </lineage>
</organism>
<accession>A0A1M6SVR7</accession>
<dbReference type="InterPro" id="IPR013495">
    <property type="entry name" value="CHP02679"/>
</dbReference>
<proteinExistence type="predicted"/>
<dbReference type="Proteomes" id="UP000184452">
    <property type="component" value="Unassembled WGS sequence"/>
</dbReference>
<evidence type="ECO:0000313" key="3">
    <source>
        <dbReference type="EMBL" id="SHK48668.1"/>
    </source>
</evidence>
<reference evidence="3 4" key="1">
    <citation type="submission" date="2016-11" db="EMBL/GenBank/DDBJ databases">
        <authorList>
            <person name="Jaros S."/>
            <person name="Januszkiewicz K."/>
            <person name="Wedrychowicz H."/>
        </authorList>
    </citation>
    <scope>NUCLEOTIDE SEQUENCE [LARGE SCALE GENOMIC DNA]</scope>
    <source>
        <strain evidence="3 4">CGMCC 4.5723</strain>
    </source>
</reference>
<dbReference type="OrthoDB" id="8188786at2"/>
<dbReference type="RefSeq" id="WP_073382538.1">
    <property type="nucleotide sequence ID" value="NZ_FQZK01000021.1"/>
</dbReference>